<dbReference type="Pfam" id="PF00564">
    <property type="entry name" value="PB1"/>
    <property type="match status" value="1"/>
</dbReference>
<dbReference type="SUPFAM" id="SSF54277">
    <property type="entry name" value="CAD &amp; PB1 domains"/>
    <property type="match status" value="1"/>
</dbReference>
<keyword evidence="3" id="KW-1185">Reference proteome</keyword>
<evidence type="ECO:0000313" key="2">
    <source>
        <dbReference type="EMBL" id="KAI3867238.1"/>
    </source>
</evidence>
<dbReference type="SMART" id="SM00666">
    <property type="entry name" value="PB1"/>
    <property type="match status" value="1"/>
</dbReference>
<proteinExistence type="predicted"/>
<feature type="domain" description="PB1" evidence="1">
    <location>
        <begin position="35"/>
        <end position="125"/>
    </location>
</feature>
<dbReference type="CDD" id="cd06410">
    <property type="entry name" value="PB1_UP2"/>
    <property type="match status" value="1"/>
</dbReference>
<dbReference type="PANTHER" id="PTHR31066:SF10">
    <property type="entry name" value="OCTICOSAPEPTIDE_PHOX_BEM1P FAMILY PROTEIN"/>
    <property type="match status" value="1"/>
</dbReference>
<accession>A0AAD4S658</accession>
<dbReference type="AlphaFoldDB" id="A0AAD4S658"/>
<organism evidence="2 3">
    <name type="scientific">Papaver atlanticum</name>
    <dbReference type="NCBI Taxonomy" id="357466"/>
    <lineage>
        <taxon>Eukaryota</taxon>
        <taxon>Viridiplantae</taxon>
        <taxon>Streptophyta</taxon>
        <taxon>Embryophyta</taxon>
        <taxon>Tracheophyta</taxon>
        <taxon>Spermatophyta</taxon>
        <taxon>Magnoliopsida</taxon>
        <taxon>Ranunculales</taxon>
        <taxon>Papaveraceae</taxon>
        <taxon>Papaveroideae</taxon>
        <taxon>Papaver</taxon>
    </lineage>
</organism>
<reference evidence="2" key="1">
    <citation type="submission" date="2022-04" db="EMBL/GenBank/DDBJ databases">
        <title>A functionally conserved STORR gene fusion in Papaver species that diverged 16.8 million years ago.</title>
        <authorList>
            <person name="Catania T."/>
        </authorList>
    </citation>
    <scope>NUCLEOTIDE SEQUENCE</scope>
    <source>
        <strain evidence="2">S-188037</strain>
    </source>
</reference>
<dbReference type="PANTHER" id="PTHR31066">
    <property type="entry name" value="OS05G0427100 PROTEIN-RELATED"/>
    <property type="match status" value="1"/>
</dbReference>
<sequence>MVGTLKKVSNCEVGNKSSNSVKFVCSYGGKILPRHPDGKLRYSGGETRLLSLDRSSISYSELMVKLCEVCGYSSVSLRFQLPGEDLDALVSIKSHEDLINIMEEYDLAEKKSPTPLKIKAFLFPSKSIKKMISPPVSVSSSSVAARKYSPPSSATSSPVSNQSVVYPHYQHILHNQISSSSVPMGFPNFHPQAVPHGPYYYRRCIPPHQGSPRQVYLVHNGNHWQY</sequence>
<dbReference type="EMBL" id="JAJJMB010013564">
    <property type="protein sequence ID" value="KAI3867238.1"/>
    <property type="molecule type" value="Genomic_DNA"/>
</dbReference>
<dbReference type="InterPro" id="IPR053198">
    <property type="entry name" value="Gynoecium_Dev_Regulator"/>
</dbReference>
<dbReference type="InterPro" id="IPR000270">
    <property type="entry name" value="PB1_dom"/>
</dbReference>
<name>A0AAD4S658_9MAGN</name>
<protein>
    <recommendedName>
        <fullName evidence="1">PB1 domain-containing protein</fullName>
    </recommendedName>
</protein>
<evidence type="ECO:0000259" key="1">
    <source>
        <dbReference type="SMART" id="SM00666"/>
    </source>
</evidence>
<dbReference type="Gene3D" id="3.10.20.90">
    <property type="entry name" value="Phosphatidylinositol 3-kinase Catalytic Subunit, Chain A, domain 1"/>
    <property type="match status" value="1"/>
</dbReference>
<comment type="caution">
    <text evidence="2">The sequence shown here is derived from an EMBL/GenBank/DDBJ whole genome shotgun (WGS) entry which is preliminary data.</text>
</comment>
<gene>
    <name evidence="2" type="ORF">MKW98_001672</name>
</gene>
<evidence type="ECO:0000313" key="3">
    <source>
        <dbReference type="Proteomes" id="UP001202328"/>
    </source>
</evidence>
<dbReference type="Proteomes" id="UP001202328">
    <property type="component" value="Unassembled WGS sequence"/>
</dbReference>